<dbReference type="InterPro" id="IPR007676">
    <property type="entry name" value="Ribophorin_I"/>
</dbReference>
<comment type="subunit">
    <text evidence="11">Component of the oligosaccharyltransferase (OST) complex.</text>
</comment>
<evidence type="ECO:0000313" key="12">
    <source>
        <dbReference type="EMBL" id="KAJ3642454.1"/>
    </source>
</evidence>
<evidence type="ECO:0000256" key="6">
    <source>
        <dbReference type="ARBA" id="ARBA00022692"/>
    </source>
</evidence>
<accession>A0AA38HRP2</accession>
<evidence type="ECO:0000256" key="11">
    <source>
        <dbReference type="RuleBase" id="RU361143"/>
    </source>
</evidence>
<evidence type="ECO:0000256" key="4">
    <source>
        <dbReference type="ARBA" id="ARBA00008905"/>
    </source>
</evidence>
<gene>
    <name evidence="12" type="ORF">Zmor_025242</name>
</gene>
<dbReference type="GO" id="GO:0018279">
    <property type="term" value="P:protein N-linked glycosylation via asparagine"/>
    <property type="evidence" value="ECO:0007669"/>
    <property type="project" value="TreeGrafter"/>
</dbReference>
<evidence type="ECO:0000313" key="13">
    <source>
        <dbReference type="Proteomes" id="UP001168821"/>
    </source>
</evidence>
<dbReference type="AlphaFoldDB" id="A0AA38HRP2"/>
<feature type="transmembrane region" description="Helical" evidence="11">
    <location>
        <begin position="415"/>
        <end position="439"/>
    </location>
</feature>
<keyword evidence="7 11" id="KW-0732">Signal</keyword>
<sequence>MCPHLMLLLFIYALPCDSEARYVTNIVNLEVQSKTDLRNQFALTKNLIIFQNRGPNTIHTYKYIVAEPDPHRIHFYNPEGTELEFEQTPTNESRFSSFVVDLNRNIHPNEKYTLLGKIAYVRKIQPAQKNRHENEDQVMKFENQARFFSSYYTKFSKVEYLLRNESLIETSLVPSFRTNTSLVYIFYNTVRFDSSLIEIVFVNNNAFLTITNLERTIDINHFGKIIIEDEVIVRNIGARLVGPYSPSALAPLSDQKGASNWLYTHLPASAENVQFYDVLGNSSATKIYHFLNYMTLKFRTRYPLFGGWKTSYVLRYEVPLYEYLFTLDSSFLLQIRAIDYVLDKMAIESVTIRIVLPEGALIKGIVKPEIIDFKNEEVSCLGGLCLFGRPVLVLNGSDLFDDYIVNVNVEYSLKWWYLLRAPLVLSIYLEFGFVLVICANKVKF</sequence>
<reference evidence="12" key="1">
    <citation type="journal article" date="2023" name="G3 (Bethesda)">
        <title>Whole genome assemblies of Zophobas morio and Tenebrio molitor.</title>
        <authorList>
            <person name="Kaur S."/>
            <person name="Stinson S.A."/>
            <person name="diCenzo G.C."/>
        </authorList>
    </citation>
    <scope>NUCLEOTIDE SEQUENCE</scope>
    <source>
        <strain evidence="12">QUZm001</strain>
    </source>
</reference>
<feature type="chain" id="PRO_5041482779" description="Dolichyl-diphosphooligosaccharide--protein glycosyltransferase subunit 1" evidence="11">
    <location>
        <begin position="21"/>
        <end position="444"/>
    </location>
</feature>
<name>A0AA38HRP2_9CUCU</name>
<organism evidence="12 13">
    <name type="scientific">Zophobas morio</name>
    <dbReference type="NCBI Taxonomy" id="2755281"/>
    <lineage>
        <taxon>Eukaryota</taxon>
        <taxon>Metazoa</taxon>
        <taxon>Ecdysozoa</taxon>
        <taxon>Arthropoda</taxon>
        <taxon>Hexapoda</taxon>
        <taxon>Insecta</taxon>
        <taxon>Pterygota</taxon>
        <taxon>Neoptera</taxon>
        <taxon>Endopterygota</taxon>
        <taxon>Coleoptera</taxon>
        <taxon>Polyphaga</taxon>
        <taxon>Cucujiformia</taxon>
        <taxon>Tenebrionidae</taxon>
        <taxon>Zophobas</taxon>
    </lineage>
</organism>
<dbReference type="PANTHER" id="PTHR21049:SF0">
    <property type="entry name" value="DOLICHYL-DIPHOSPHOOLIGOSACCHARIDE--PROTEIN GLYCOSYLTRANSFERASE SUBUNIT 1"/>
    <property type="match status" value="1"/>
</dbReference>
<keyword evidence="13" id="KW-1185">Reference proteome</keyword>
<comment type="caution">
    <text evidence="12">The sequence shown here is derived from an EMBL/GenBank/DDBJ whole genome shotgun (WGS) entry which is preliminary data.</text>
</comment>
<comment type="function">
    <text evidence="1 11">Subunit of the oligosaccharyl transferase (OST) complex that catalyzes the initial transfer of a defined glycan (Glc(3)Man(9)GlcNAc(2) in eukaryotes) from the lipid carrier dolichol-pyrophosphate to an asparagine residue within an Asn-X-Ser/Thr consensus motif in nascent polypeptide chains, the first step in protein N-glycosylation. N-glycosylation occurs cotranslationally and the complex associates with the Sec61 complex at the channel-forming translocon complex that mediates protein translocation across the endoplasmic reticulum (ER). All subunits are required for a maximal enzyme activity.</text>
</comment>
<evidence type="ECO:0000256" key="10">
    <source>
        <dbReference type="ARBA" id="ARBA00023136"/>
    </source>
</evidence>
<evidence type="ECO:0000256" key="9">
    <source>
        <dbReference type="ARBA" id="ARBA00022989"/>
    </source>
</evidence>
<comment type="subcellular location">
    <subcellularLocation>
        <location evidence="2 11">Endoplasmic reticulum membrane</location>
        <topology evidence="2 11">Single-pass type I membrane protein</topology>
    </subcellularLocation>
</comment>
<dbReference type="EMBL" id="JALNTZ010000008">
    <property type="protein sequence ID" value="KAJ3642454.1"/>
    <property type="molecule type" value="Genomic_DNA"/>
</dbReference>
<evidence type="ECO:0000256" key="5">
    <source>
        <dbReference type="ARBA" id="ARBA00017611"/>
    </source>
</evidence>
<keyword evidence="8 11" id="KW-0256">Endoplasmic reticulum</keyword>
<feature type="signal peptide" evidence="11">
    <location>
        <begin position="1"/>
        <end position="20"/>
    </location>
</feature>
<comment type="pathway">
    <text evidence="3 11">Protein modification; protein glycosylation.</text>
</comment>
<keyword evidence="10 11" id="KW-0472">Membrane</keyword>
<protein>
    <recommendedName>
        <fullName evidence="5 11">Dolichyl-diphosphooligosaccharide--protein glycosyltransferase subunit 1</fullName>
    </recommendedName>
</protein>
<dbReference type="PANTHER" id="PTHR21049">
    <property type="entry name" value="RIBOPHORIN I"/>
    <property type="match status" value="1"/>
</dbReference>
<keyword evidence="6 11" id="KW-0812">Transmembrane</keyword>
<dbReference type="Proteomes" id="UP001168821">
    <property type="component" value="Unassembled WGS sequence"/>
</dbReference>
<evidence type="ECO:0000256" key="8">
    <source>
        <dbReference type="ARBA" id="ARBA00022824"/>
    </source>
</evidence>
<evidence type="ECO:0000256" key="7">
    <source>
        <dbReference type="ARBA" id="ARBA00022729"/>
    </source>
</evidence>
<evidence type="ECO:0000256" key="3">
    <source>
        <dbReference type="ARBA" id="ARBA00004922"/>
    </source>
</evidence>
<keyword evidence="9 11" id="KW-1133">Transmembrane helix</keyword>
<evidence type="ECO:0000256" key="2">
    <source>
        <dbReference type="ARBA" id="ARBA00004115"/>
    </source>
</evidence>
<dbReference type="Pfam" id="PF04597">
    <property type="entry name" value="Ribophorin_I"/>
    <property type="match status" value="1"/>
</dbReference>
<dbReference type="GO" id="GO:0008250">
    <property type="term" value="C:oligosaccharyltransferase complex"/>
    <property type="evidence" value="ECO:0007669"/>
    <property type="project" value="UniProtKB-UniRule"/>
</dbReference>
<comment type="similarity">
    <text evidence="4 11">Belongs to the OST1 family.</text>
</comment>
<proteinExistence type="inferred from homology"/>
<evidence type="ECO:0000256" key="1">
    <source>
        <dbReference type="ARBA" id="ARBA00002791"/>
    </source>
</evidence>